<dbReference type="InterPro" id="IPR031052">
    <property type="entry name" value="FHY3/FAR1"/>
</dbReference>
<evidence type="ECO:0000313" key="4">
    <source>
        <dbReference type="Proteomes" id="UP000823749"/>
    </source>
</evidence>
<dbReference type="Pfam" id="PF10551">
    <property type="entry name" value="MULE"/>
    <property type="match status" value="1"/>
</dbReference>
<organism evidence="3 4">
    <name type="scientific">Rhododendron griersonianum</name>
    <dbReference type="NCBI Taxonomy" id="479676"/>
    <lineage>
        <taxon>Eukaryota</taxon>
        <taxon>Viridiplantae</taxon>
        <taxon>Streptophyta</taxon>
        <taxon>Embryophyta</taxon>
        <taxon>Tracheophyta</taxon>
        <taxon>Spermatophyta</taxon>
        <taxon>Magnoliopsida</taxon>
        <taxon>eudicotyledons</taxon>
        <taxon>Gunneridae</taxon>
        <taxon>Pentapetalae</taxon>
        <taxon>asterids</taxon>
        <taxon>Ericales</taxon>
        <taxon>Ericaceae</taxon>
        <taxon>Ericoideae</taxon>
        <taxon>Rhodoreae</taxon>
        <taxon>Rhododendron</taxon>
    </lineage>
</organism>
<keyword evidence="1" id="KW-0539">Nucleus</keyword>
<accession>A0AAV6IDP1</accession>
<dbReference type="PANTHER" id="PTHR31669">
    <property type="entry name" value="PROTEIN FAR1-RELATED SEQUENCE 10-RELATED"/>
    <property type="match status" value="1"/>
</dbReference>
<dbReference type="GO" id="GO:0005634">
    <property type="term" value="C:nucleus"/>
    <property type="evidence" value="ECO:0007669"/>
    <property type="project" value="UniProtKB-SubCell"/>
</dbReference>
<comment type="subcellular location">
    <subcellularLocation>
        <location evidence="1">Nucleus</location>
    </subcellularLocation>
</comment>
<reference evidence="3" key="1">
    <citation type="submission" date="2020-08" db="EMBL/GenBank/DDBJ databases">
        <title>Plant Genome Project.</title>
        <authorList>
            <person name="Zhang R.-G."/>
        </authorList>
    </citation>
    <scope>NUCLEOTIDE SEQUENCE</scope>
    <source>
        <strain evidence="3">WSP0</strain>
        <tissue evidence="3">Leaf</tissue>
    </source>
</reference>
<gene>
    <name evidence="3" type="ORF">RHGRI_032783</name>
</gene>
<dbReference type="EMBL" id="JACTNZ010000011">
    <property type="protein sequence ID" value="KAG5526626.1"/>
    <property type="molecule type" value="Genomic_DNA"/>
</dbReference>
<sequence length="107" mass="12357">MSSGGRHRTLGGGGQQMLDYLKRMQAENPAFFYAFQGDNINIFWADETSRMNYNYFGDTVKLDMFYMMNNYKVPFAAFTGLNHHRQPVLFGCALLLNESDSTFVRLF</sequence>
<comment type="similarity">
    <text evidence="1">Belongs to the FHY3/FAR1 family.</text>
</comment>
<proteinExistence type="inferred from homology"/>
<dbReference type="AlphaFoldDB" id="A0AAV6IDP1"/>
<keyword evidence="4" id="KW-1185">Reference proteome</keyword>
<dbReference type="PANTHER" id="PTHR31669:SF240">
    <property type="entry name" value="PROTEIN FAR1-RELATED SEQUENCE 9"/>
    <property type="match status" value="1"/>
</dbReference>
<keyword evidence="1" id="KW-0862">Zinc</keyword>
<keyword evidence="1" id="KW-0479">Metal-binding</keyword>
<evidence type="ECO:0000256" key="1">
    <source>
        <dbReference type="RuleBase" id="RU367018"/>
    </source>
</evidence>
<keyword evidence="1" id="KW-0863">Zinc-finger</keyword>
<evidence type="ECO:0000313" key="3">
    <source>
        <dbReference type="EMBL" id="KAG5526626.1"/>
    </source>
</evidence>
<dbReference type="GO" id="GO:0008270">
    <property type="term" value="F:zinc ion binding"/>
    <property type="evidence" value="ECO:0007669"/>
    <property type="project" value="UniProtKB-UniRule"/>
</dbReference>
<comment type="function">
    <text evidence="1">Putative transcription activator involved in regulating light control of development.</text>
</comment>
<protein>
    <recommendedName>
        <fullName evidence="1">Protein FAR1-RELATED SEQUENCE</fullName>
    </recommendedName>
</protein>
<dbReference type="InterPro" id="IPR018289">
    <property type="entry name" value="MULE_transposase_dom"/>
</dbReference>
<comment type="caution">
    <text evidence="3">The sequence shown here is derived from an EMBL/GenBank/DDBJ whole genome shotgun (WGS) entry which is preliminary data.</text>
</comment>
<feature type="domain" description="MULE transposase" evidence="2">
    <location>
        <begin position="60"/>
        <end position="107"/>
    </location>
</feature>
<dbReference type="Proteomes" id="UP000823749">
    <property type="component" value="Chromosome 11"/>
</dbReference>
<name>A0AAV6IDP1_9ERIC</name>
<evidence type="ECO:0000259" key="2">
    <source>
        <dbReference type="Pfam" id="PF10551"/>
    </source>
</evidence>
<dbReference type="GO" id="GO:0006355">
    <property type="term" value="P:regulation of DNA-templated transcription"/>
    <property type="evidence" value="ECO:0007669"/>
    <property type="project" value="UniProtKB-UniRule"/>
</dbReference>